<evidence type="ECO:0000313" key="8">
    <source>
        <dbReference type="EMBL" id="CAG10436.1"/>
    </source>
</evidence>
<accession>Q4RME6</accession>
<dbReference type="InterPro" id="IPR036509">
    <property type="entry name" value="Met_Sox_Rdtase_MsrA_sf"/>
</dbReference>
<evidence type="ECO:0000256" key="1">
    <source>
        <dbReference type="ARBA" id="ARBA00005591"/>
    </source>
</evidence>
<dbReference type="KEGG" id="tng:GSTEN00032080G001"/>
<dbReference type="GO" id="GO:0005737">
    <property type="term" value="C:cytoplasm"/>
    <property type="evidence" value="ECO:0007669"/>
    <property type="project" value="TreeGrafter"/>
</dbReference>
<comment type="caution">
    <text evidence="8">The sequence shown here is derived from an EMBL/GenBank/DDBJ whole genome shotgun (WGS) entry which is preliminary data.</text>
</comment>
<dbReference type="AlphaFoldDB" id="Q4RME6"/>
<keyword evidence="3" id="KW-0560">Oxidoreductase</keyword>
<dbReference type="InterPro" id="IPR002569">
    <property type="entry name" value="Met_Sox_Rdtase_MsrA_dom"/>
</dbReference>
<evidence type="ECO:0000256" key="5">
    <source>
        <dbReference type="ARBA" id="ARBA00030643"/>
    </source>
</evidence>
<feature type="domain" description="Peptide methionine sulphoxide reductase MsrA" evidence="7">
    <location>
        <begin position="32"/>
        <end position="81"/>
    </location>
</feature>
<dbReference type="SUPFAM" id="SSF55068">
    <property type="entry name" value="Peptide methionine sulfoxide reductase"/>
    <property type="match status" value="1"/>
</dbReference>
<reference evidence="8" key="1">
    <citation type="journal article" date="2004" name="Nature">
        <title>Genome duplication in the teleost fish Tetraodon nigroviridis reveals the early vertebrate proto-karyotype.</title>
        <authorList>
            <person name="Jaillon O."/>
            <person name="Aury J.-M."/>
            <person name="Brunet F."/>
            <person name="Petit J.-L."/>
            <person name="Stange-Thomann N."/>
            <person name="Mauceli E."/>
            <person name="Bouneau L."/>
            <person name="Fischer C."/>
            <person name="Ozouf-Costaz C."/>
            <person name="Bernot A."/>
            <person name="Nicaud S."/>
            <person name="Jaffe D."/>
            <person name="Fisher S."/>
            <person name="Lutfalla G."/>
            <person name="Dossat C."/>
            <person name="Segurens B."/>
            <person name="Dasilva C."/>
            <person name="Salanoubat M."/>
            <person name="Levy M."/>
            <person name="Boudet N."/>
            <person name="Castellano S."/>
            <person name="Anthouard V."/>
            <person name="Jubin C."/>
            <person name="Castelli V."/>
            <person name="Katinka M."/>
            <person name="Vacherie B."/>
            <person name="Biemont C."/>
            <person name="Skalli Z."/>
            <person name="Cattolico L."/>
            <person name="Poulain J."/>
            <person name="De Berardinis V."/>
            <person name="Cruaud C."/>
            <person name="Duprat S."/>
            <person name="Brottier P."/>
            <person name="Coutanceau J.-P."/>
            <person name="Gouzy J."/>
            <person name="Parra G."/>
            <person name="Lardier G."/>
            <person name="Chapple C."/>
            <person name="McKernan K.J."/>
            <person name="McEwan P."/>
            <person name="Bosak S."/>
            <person name="Kellis M."/>
            <person name="Volff J.-N."/>
            <person name="Guigo R."/>
            <person name="Zody M.C."/>
            <person name="Mesirov J."/>
            <person name="Lindblad-Toh K."/>
            <person name="Birren B."/>
            <person name="Nusbaum C."/>
            <person name="Kahn D."/>
            <person name="Robinson-Rechavi M."/>
            <person name="Laudet V."/>
            <person name="Schachter V."/>
            <person name="Quetier F."/>
            <person name="Saurin W."/>
            <person name="Scarpelli C."/>
            <person name="Wincker P."/>
            <person name="Lander E.S."/>
            <person name="Weissenbach J."/>
            <person name="Roest Crollius H."/>
        </authorList>
    </citation>
    <scope>NUCLEOTIDE SEQUENCE [LARGE SCALE GENOMIC DNA]</scope>
</reference>
<dbReference type="EMBL" id="CAAE01015019">
    <property type="protein sequence ID" value="CAG10436.1"/>
    <property type="molecule type" value="Genomic_DNA"/>
</dbReference>
<evidence type="ECO:0000256" key="6">
    <source>
        <dbReference type="SAM" id="MobiDB-lite"/>
    </source>
</evidence>
<feature type="non-terminal residue" evidence="8">
    <location>
        <position position="1"/>
    </location>
</feature>
<dbReference type="PANTHER" id="PTHR42799:SF22">
    <property type="entry name" value="PEPTIDE-METHIONINE (S)-S-OXIDE REDUCTASE"/>
    <property type="match status" value="1"/>
</dbReference>
<reference evidence="8" key="2">
    <citation type="submission" date="2004-02" db="EMBL/GenBank/DDBJ databases">
        <authorList>
            <consortium name="Genoscope"/>
            <consortium name="Whitehead Institute Centre for Genome Research"/>
        </authorList>
    </citation>
    <scope>NUCLEOTIDE SEQUENCE</scope>
</reference>
<dbReference type="OrthoDB" id="77405at2759"/>
<protein>
    <recommendedName>
        <fullName evidence="2">peptide-methionine (S)-S-oxide reductase</fullName>
        <ecNumber evidence="2">1.8.4.11</ecNumber>
    </recommendedName>
    <alternativeName>
        <fullName evidence="5">Peptide-methionine (S)-S-oxide reductase</fullName>
    </alternativeName>
    <alternativeName>
        <fullName evidence="4">Protein-methionine-S-oxide reductase</fullName>
    </alternativeName>
</protein>
<organism evidence="8">
    <name type="scientific">Tetraodon nigroviridis</name>
    <name type="common">Spotted green pufferfish</name>
    <name type="synonym">Chelonodon nigroviridis</name>
    <dbReference type="NCBI Taxonomy" id="99883"/>
    <lineage>
        <taxon>Eukaryota</taxon>
        <taxon>Metazoa</taxon>
        <taxon>Chordata</taxon>
        <taxon>Craniata</taxon>
        <taxon>Vertebrata</taxon>
        <taxon>Euteleostomi</taxon>
        <taxon>Actinopterygii</taxon>
        <taxon>Neopterygii</taxon>
        <taxon>Teleostei</taxon>
        <taxon>Neoteleostei</taxon>
        <taxon>Acanthomorphata</taxon>
        <taxon>Eupercaria</taxon>
        <taxon>Tetraodontiformes</taxon>
        <taxon>Tetradontoidea</taxon>
        <taxon>Tetraodontidae</taxon>
        <taxon>Tetraodon</taxon>
    </lineage>
</organism>
<gene>
    <name evidence="8" type="ORF">GSTENG00032080001</name>
</gene>
<comment type="similarity">
    <text evidence="1">Belongs to the MsrA Met sulfoxide reductase family.</text>
</comment>
<sequence>ALRGRREATVVADKHAVIWNPTVEPFPEGMETIMFGMGCFWGAEGHFWRLPGVFSTQVGYAGGSTPNPNYQEVCSGKKVHSARCILDDGAPPLWDGELGGVETSLRLISQGSRAQTLQRRDKKNQAVVSRKGHF</sequence>
<dbReference type="InterPro" id="IPR050162">
    <property type="entry name" value="MsrA_MetSO_reductase"/>
</dbReference>
<evidence type="ECO:0000256" key="4">
    <source>
        <dbReference type="ARBA" id="ARBA00030273"/>
    </source>
</evidence>
<dbReference type="Gene3D" id="3.30.1060.10">
    <property type="entry name" value="Peptide methionine sulphoxide reductase MsrA"/>
    <property type="match status" value="1"/>
</dbReference>
<proteinExistence type="inferred from homology"/>
<dbReference type="GO" id="GO:0034599">
    <property type="term" value="P:cellular response to oxidative stress"/>
    <property type="evidence" value="ECO:0007669"/>
    <property type="project" value="TreeGrafter"/>
</dbReference>
<dbReference type="GO" id="GO:0008113">
    <property type="term" value="F:peptide-methionine (S)-S-oxide reductase activity"/>
    <property type="evidence" value="ECO:0007669"/>
    <property type="project" value="UniProtKB-EC"/>
</dbReference>
<evidence type="ECO:0000256" key="2">
    <source>
        <dbReference type="ARBA" id="ARBA00012502"/>
    </source>
</evidence>
<evidence type="ECO:0000259" key="7">
    <source>
        <dbReference type="Pfam" id="PF01625"/>
    </source>
</evidence>
<dbReference type="PANTHER" id="PTHR42799">
    <property type="entry name" value="MITOCHONDRIAL PEPTIDE METHIONINE SULFOXIDE REDUCTASE"/>
    <property type="match status" value="1"/>
</dbReference>
<dbReference type="EC" id="1.8.4.11" evidence="2"/>
<feature type="region of interest" description="Disordered" evidence="6">
    <location>
        <begin position="112"/>
        <end position="134"/>
    </location>
</feature>
<evidence type="ECO:0000256" key="3">
    <source>
        <dbReference type="ARBA" id="ARBA00023002"/>
    </source>
</evidence>
<dbReference type="Pfam" id="PF01625">
    <property type="entry name" value="PMSR"/>
    <property type="match status" value="1"/>
</dbReference>
<name>Q4RME6_TETNG</name>